<dbReference type="Gene3D" id="3.30.2000.30">
    <property type="match status" value="1"/>
</dbReference>
<reference evidence="1 2" key="1">
    <citation type="submission" date="2017-06" db="EMBL/GenBank/DDBJ databases">
        <title>Celeribacter sp. TSPH2 complete genome sequence.</title>
        <authorList>
            <person name="Woo J.-H."/>
            <person name="Kim H.-S."/>
        </authorList>
    </citation>
    <scope>NUCLEOTIDE SEQUENCE [LARGE SCALE GENOMIC DNA]</scope>
    <source>
        <strain evidence="1 2">TSPH2</strain>
    </source>
</reference>
<dbReference type="RefSeq" id="WP_096805583.1">
    <property type="nucleotide sequence ID" value="NZ_CP022196.1"/>
</dbReference>
<evidence type="ECO:0000313" key="2">
    <source>
        <dbReference type="Proteomes" id="UP000217935"/>
    </source>
</evidence>
<evidence type="ECO:0008006" key="3">
    <source>
        <dbReference type="Google" id="ProtNLM"/>
    </source>
</evidence>
<dbReference type="InterPro" id="IPR021508">
    <property type="entry name" value="Gp17-like"/>
</dbReference>
<dbReference type="AlphaFoldDB" id="A0A291GBT5"/>
<accession>A0A291GBT5</accession>
<sequence>MSASFALQKAIVAALRANSGVTSLISDRVYDDVAEADAYPCISLGPSFFSPERQDCFKRRMETVQIDVWDQSQLKKEPCKRICDAVVAALDMANLSLDDPYALGRIDLTLARIMEDPDGHTKHGVLQFECEING</sequence>
<keyword evidence="2" id="KW-1185">Reference proteome</keyword>
<dbReference type="OrthoDB" id="7630456at2"/>
<dbReference type="KEGG" id="ceh:CEW89_08425"/>
<dbReference type="InterPro" id="IPR053745">
    <property type="entry name" value="Viral_Tail_Comp_sf"/>
</dbReference>
<proteinExistence type="predicted"/>
<dbReference type="Proteomes" id="UP000217935">
    <property type="component" value="Chromosome"/>
</dbReference>
<evidence type="ECO:0000313" key="1">
    <source>
        <dbReference type="EMBL" id="ATG47598.1"/>
    </source>
</evidence>
<dbReference type="EMBL" id="CP022196">
    <property type="protein sequence ID" value="ATG47598.1"/>
    <property type="molecule type" value="Genomic_DNA"/>
</dbReference>
<gene>
    <name evidence="1" type="ORF">CEW89_08425</name>
</gene>
<dbReference type="Pfam" id="PF11367">
    <property type="entry name" value="Tail_completion_gp17"/>
    <property type="match status" value="1"/>
</dbReference>
<name>A0A291GBT5_9RHOB</name>
<protein>
    <recommendedName>
        <fullName evidence="3">DUF3168 domain-containing protein</fullName>
    </recommendedName>
</protein>
<organism evidence="1 2">
    <name type="scientific">Celeribacter ethanolicus</name>
    <dbReference type="NCBI Taxonomy" id="1758178"/>
    <lineage>
        <taxon>Bacteria</taxon>
        <taxon>Pseudomonadati</taxon>
        <taxon>Pseudomonadota</taxon>
        <taxon>Alphaproteobacteria</taxon>
        <taxon>Rhodobacterales</taxon>
        <taxon>Roseobacteraceae</taxon>
        <taxon>Celeribacter</taxon>
    </lineage>
</organism>